<evidence type="ECO:0000256" key="1">
    <source>
        <dbReference type="SAM" id="MobiDB-lite"/>
    </source>
</evidence>
<reference evidence="2 3" key="1">
    <citation type="submission" date="2019-06" db="EMBL/GenBank/DDBJ databases">
        <authorList>
            <person name="Kincaid V.D."/>
            <person name="Fuller A."/>
            <person name="Hodges K."/>
            <person name="Bansal M."/>
            <person name="Essig J."/>
            <person name="Johnson A."/>
        </authorList>
    </citation>
    <scope>NUCLEOTIDE SEQUENCE [LARGE SCALE GENOMIC DNA]</scope>
</reference>
<proteinExistence type="predicted"/>
<feature type="region of interest" description="Disordered" evidence="1">
    <location>
        <begin position="75"/>
        <end position="106"/>
    </location>
</feature>
<feature type="compositionally biased region" description="Basic and acidic residues" evidence="1">
    <location>
        <begin position="75"/>
        <end position="86"/>
    </location>
</feature>
<dbReference type="GeneID" id="56136159"/>
<keyword evidence="3" id="KW-1185">Reference proteome</keyword>
<dbReference type="Proteomes" id="UP000320799">
    <property type="component" value="Segment"/>
</dbReference>
<protein>
    <submittedName>
        <fullName evidence="2">Uncharacterized protein</fullName>
    </submittedName>
</protein>
<dbReference type="KEGG" id="vg:56136159"/>
<dbReference type="EMBL" id="MN094788">
    <property type="protein sequence ID" value="QDH83728.1"/>
    <property type="molecule type" value="Genomic_DNA"/>
</dbReference>
<evidence type="ECO:0000313" key="2">
    <source>
        <dbReference type="EMBL" id="QDH83728.1"/>
    </source>
</evidence>
<evidence type="ECO:0000313" key="3">
    <source>
        <dbReference type="Proteomes" id="UP000320799"/>
    </source>
</evidence>
<dbReference type="RefSeq" id="YP_009903883.1">
    <property type="nucleotide sequence ID" value="NC_049849.1"/>
</dbReference>
<organism evidence="2 3">
    <name type="scientific">Achromobacter phage Motura</name>
    <dbReference type="NCBI Taxonomy" id="2591403"/>
    <lineage>
        <taxon>Viruses</taxon>
        <taxon>Duplodnaviria</taxon>
        <taxon>Heunggongvirae</taxon>
        <taxon>Uroviricota</taxon>
        <taxon>Caudoviricetes</taxon>
        <taxon>Moturavirus</taxon>
        <taxon>Moturavirus motura</taxon>
    </lineage>
</organism>
<name>A0A514CTB9_9CAUD</name>
<accession>A0A514CTB9</accession>
<sequence>MSHVPLQSTIDWTKIPQATIDSYIDAFMDDTQNTFWRKLVHDRPSAPWHERETRRLQRTIVPYVDNSTASVHLQEMREAHERRAEKLASQVARENQRAAGPRAKHR</sequence>